<reference evidence="1" key="1">
    <citation type="submission" date="2015-04" db="UniProtKB">
        <authorList>
            <consortium name="EnsemblPlants"/>
        </authorList>
    </citation>
    <scope>IDENTIFICATION</scope>
    <source>
        <strain evidence="1">SL10</strain>
    </source>
</reference>
<dbReference type="PANTHER" id="PTHR33144:SF16">
    <property type="entry name" value="OS02G0129000 PROTEIN"/>
    <property type="match status" value="1"/>
</dbReference>
<dbReference type="STRING" id="4536.A0A0E0FIG4"/>
<name>A0A0E0FIG4_ORYNI</name>
<dbReference type="Proteomes" id="UP000006591">
    <property type="component" value="Chromosome 1"/>
</dbReference>
<accession>A0A0E0FIG4</accession>
<dbReference type="EnsemblPlants" id="ONIVA01G09380.1">
    <property type="protein sequence ID" value="ONIVA01G09380.1"/>
    <property type="gene ID" value="ONIVA01G09380"/>
</dbReference>
<dbReference type="Gramene" id="ONIVA01G09380.1">
    <property type="protein sequence ID" value="ONIVA01G09380.1"/>
    <property type="gene ID" value="ONIVA01G09380"/>
</dbReference>
<keyword evidence="2" id="KW-1185">Reference proteome</keyword>
<reference evidence="1" key="2">
    <citation type="submission" date="2018-04" db="EMBL/GenBank/DDBJ databases">
        <title>OnivRS2 (Oryza nivara Reference Sequence Version 2).</title>
        <authorList>
            <person name="Zhang J."/>
            <person name="Kudrna D."/>
            <person name="Lee S."/>
            <person name="Talag J."/>
            <person name="Rajasekar S."/>
            <person name="Welchert J."/>
            <person name="Hsing Y.-I."/>
            <person name="Wing R.A."/>
        </authorList>
    </citation>
    <scope>NUCLEOTIDE SEQUENCE [LARGE SCALE GENOMIC DNA]</scope>
</reference>
<dbReference type="InterPro" id="IPR004252">
    <property type="entry name" value="Probable_transposase_24"/>
</dbReference>
<protein>
    <submittedName>
        <fullName evidence="1">Uncharacterized protein</fullName>
    </submittedName>
</protein>
<organism evidence="1">
    <name type="scientific">Oryza nivara</name>
    <name type="common">Indian wild rice</name>
    <name type="synonym">Oryza sativa f. spontanea</name>
    <dbReference type="NCBI Taxonomy" id="4536"/>
    <lineage>
        <taxon>Eukaryota</taxon>
        <taxon>Viridiplantae</taxon>
        <taxon>Streptophyta</taxon>
        <taxon>Embryophyta</taxon>
        <taxon>Tracheophyta</taxon>
        <taxon>Spermatophyta</taxon>
        <taxon>Magnoliopsida</taxon>
        <taxon>Liliopsida</taxon>
        <taxon>Poales</taxon>
        <taxon>Poaceae</taxon>
        <taxon>BOP clade</taxon>
        <taxon>Oryzoideae</taxon>
        <taxon>Oryzeae</taxon>
        <taxon>Oryzinae</taxon>
        <taxon>Oryza</taxon>
    </lineage>
</organism>
<dbReference type="PANTHER" id="PTHR33144">
    <property type="entry name" value="OS10G0409366 PROTEIN-RELATED"/>
    <property type="match status" value="1"/>
</dbReference>
<dbReference type="eggNOG" id="ENOG502S42M">
    <property type="taxonomic scope" value="Eukaryota"/>
</dbReference>
<dbReference type="Pfam" id="PF03004">
    <property type="entry name" value="Transposase_24"/>
    <property type="match status" value="1"/>
</dbReference>
<evidence type="ECO:0000313" key="1">
    <source>
        <dbReference type="EnsemblPlants" id="ONIVA01G09380.1"/>
    </source>
</evidence>
<evidence type="ECO:0000313" key="2">
    <source>
        <dbReference type="Proteomes" id="UP000006591"/>
    </source>
</evidence>
<dbReference type="OMA" id="MNEWVEQ"/>
<sequence length="458" mass="52346">MTGPATRQQTAVPWSKVKMSVSASPEAAPKIVPARLHREDDGLSRTSPTTAACAVWAQRRRRRLGCAPTAHAIAACAVQVQMAARSQRLQGLDFSENGVQNQEMVPNDHYVEEQNITNAEWRSNCYEYHPDGRIKRRRGPTKLANVENLPEGVKIIVKLDRFNAPCSQSFVVLGSYLGTLVRKPHLAPLNILKWNDKLYKRIYHPKLISEVQRKFAIHGRAKDWLLHQLDGKWRQYKSNLKKKYYKANLPMERVLQTVPQTVNESQWPTLVSYWYSKDSKKISDQNQENAQNIKHPHTLGRKSFARKRKELEHDGVEVDRATFFDECHKTKDGRYVNDATQDKMNEVYMKLAEKRVDGQELTEADFEQAMLEVFGKDHNGRVRGMGPTITPTNYYGGRFSNMLGRSEQGSSSSNVNGFISFMVSYLAEKYPEDNLMSRLPPSLARLIPRQEVDQNQGS</sequence>
<dbReference type="HOGENOM" id="CLU_055756_0_0_1"/>
<proteinExistence type="predicted"/>
<dbReference type="AlphaFoldDB" id="A0A0E0FIG4"/>